<feature type="domain" description="YcaO" evidence="1">
    <location>
        <begin position="80"/>
        <end position="432"/>
    </location>
</feature>
<proteinExistence type="predicted"/>
<dbReference type="GO" id="GO:0005840">
    <property type="term" value="C:ribosome"/>
    <property type="evidence" value="ECO:0007669"/>
    <property type="project" value="UniProtKB-KW"/>
</dbReference>
<dbReference type="Gene3D" id="3.30.1330.230">
    <property type="match status" value="1"/>
</dbReference>
<keyword evidence="2" id="KW-0808">Transferase</keyword>
<dbReference type="Proteomes" id="UP000199355">
    <property type="component" value="Unassembled WGS sequence"/>
</dbReference>
<evidence type="ECO:0000313" key="2">
    <source>
        <dbReference type="EMBL" id="SDF26152.1"/>
    </source>
</evidence>
<dbReference type="AlphaFoldDB" id="A0A1G7JMH0"/>
<dbReference type="Gene3D" id="1.25.40.10">
    <property type="entry name" value="Tetratricopeptide repeat domain"/>
    <property type="match status" value="1"/>
</dbReference>
<dbReference type="NCBIfam" id="TIGR00702">
    <property type="entry name" value="YcaO-type kinase domain"/>
    <property type="match status" value="1"/>
</dbReference>
<dbReference type="InterPro" id="IPR003776">
    <property type="entry name" value="YcaO-like_dom"/>
</dbReference>
<dbReference type="OrthoDB" id="5380721at2"/>
<evidence type="ECO:0000313" key="3">
    <source>
        <dbReference type="Proteomes" id="UP000199355"/>
    </source>
</evidence>
<dbReference type="PANTHER" id="PTHR37809">
    <property type="entry name" value="RIBOSOMAL PROTEIN S12 METHYLTHIOTRANSFERASE ACCESSORY FACTOR YCAO"/>
    <property type="match status" value="1"/>
</dbReference>
<sequence length="582" mass="63666">MNTLPRIVLHSCPKAYTRDLDKAMSPAQTIARVRQRLTTSRLDVLSRTRRVDVGRLGIPVFLSECGADARRIMPTRKQMGKGSSAEQAEASALMELMERFSFFHFWQQRPQLRAASWSEAEKLFGADLLPVEEMLRSVEETGLTPEAARRVLDCCVWQFFPATCLTADKTVWLPLDWFKLLGEFNGTSAGNTPEESLLQGLCELVERHVCCRIDRERPTLPTITPQSCRADPVLGELLADFERQGVRLLLKDFSLGMPVPTVAALAWDPTTFPRSSEIVFTAGTAASPAKAAVRAVTEVAQLAGDFCTNACYEASGLPKFTELAQTDWLQEGPAAALESLPSVAHDDILEELRAALAGLAPINVYAVETTHPQLGIPTHYSIAPGLAFRERDRNQSLGLFVGRKLVEEADEATARQGLDVLAASYPGAHFLPFFEGQLALRAQDWNTAASLFAAACPLQPDPDARALATFYGGYTQTLAGRWKEAIPILAAAAELCPEMKEYANLLGVARFKTGDYDGAAAAFAAVLRMDKGSAVDLANLGLCEKFLGKTADAREHLWAALELDPGLDFARRHLAELEEKQS</sequence>
<dbReference type="GO" id="GO:0016740">
    <property type="term" value="F:transferase activity"/>
    <property type="evidence" value="ECO:0007669"/>
    <property type="project" value="UniProtKB-KW"/>
</dbReference>
<evidence type="ECO:0000259" key="1">
    <source>
        <dbReference type="PROSITE" id="PS51664"/>
    </source>
</evidence>
<dbReference type="PANTHER" id="PTHR37809:SF1">
    <property type="entry name" value="RIBOSOMAL PROTEIN S12 METHYLTHIOTRANSFERASE ACCESSORY FACTOR YCAO"/>
    <property type="match status" value="1"/>
</dbReference>
<protein>
    <submittedName>
        <fullName evidence="2">Ribosomal protein S12 methylthiotransferase accessory factor</fullName>
    </submittedName>
</protein>
<dbReference type="SMART" id="SM00028">
    <property type="entry name" value="TPR"/>
    <property type="match status" value="3"/>
</dbReference>
<dbReference type="Pfam" id="PF02624">
    <property type="entry name" value="YcaO"/>
    <property type="match status" value="1"/>
</dbReference>
<dbReference type="InterPro" id="IPR011990">
    <property type="entry name" value="TPR-like_helical_dom_sf"/>
</dbReference>
<dbReference type="Gene3D" id="3.30.160.660">
    <property type="match status" value="1"/>
</dbReference>
<dbReference type="SUPFAM" id="SSF48452">
    <property type="entry name" value="TPR-like"/>
    <property type="match status" value="1"/>
</dbReference>
<organism evidence="2 3">
    <name type="scientific">Desulfovibrio legallii</name>
    <dbReference type="NCBI Taxonomy" id="571438"/>
    <lineage>
        <taxon>Bacteria</taxon>
        <taxon>Pseudomonadati</taxon>
        <taxon>Thermodesulfobacteriota</taxon>
        <taxon>Desulfovibrionia</taxon>
        <taxon>Desulfovibrionales</taxon>
        <taxon>Desulfovibrionaceae</taxon>
        <taxon>Desulfovibrio</taxon>
    </lineage>
</organism>
<dbReference type="PROSITE" id="PS51664">
    <property type="entry name" value="YCAO"/>
    <property type="match status" value="1"/>
</dbReference>
<keyword evidence="2" id="KW-0689">Ribosomal protein</keyword>
<dbReference type="Gene3D" id="3.30.40.250">
    <property type="match status" value="1"/>
</dbReference>
<name>A0A1G7JMH0_9BACT</name>
<reference evidence="3" key="1">
    <citation type="submission" date="2016-10" db="EMBL/GenBank/DDBJ databases">
        <authorList>
            <person name="Varghese N."/>
            <person name="Submissions S."/>
        </authorList>
    </citation>
    <scope>NUCLEOTIDE SEQUENCE [LARGE SCALE GENOMIC DNA]</scope>
    <source>
        <strain evidence="3">KHC7</strain>
    </source>
</reference>
<dbReference type="InterPro" id="IPR019734">
    <property type="entry name" value="TPR_rpt"/>
</dbReference>
<keyword evidence="2" id="KW-0687">Ribonucleoprotein</keyword>
<keyword evidence="3" id="KW-1185">Reference proteome</keyword>
<gene>
    <name evidence="2" type="ORF">SAMN05192586_10371</name>
</gene>
<dbReference type="RefSeq" id="WP_092152831.1">
    <property type="nucleotide sequence ID" value="NZ_FNBX01000003.1"/>
</dbReference>
<accession>A0A1G7JMH0</accession>
<dbReference type="STRING" id="571438.SAMN05192586_10371"/>
<dbReference type="EMBL" id="FNBX01000003">
    <property type="protein sequence ID" value="SDF26152.1"/>
    <property type="molecule type" value="Genomic_DNA"/>
</dbReference>